<evidence type="ECO:0000256" key="1">
    <source>
        <dbReference type="ARBA" id="ARBA00004613"/>
    </source>
</evidence>
<feature type="domain" description="SpaA-like prealbumin fold" evidence="8">
    <location>
        <begin position="2547"/>
        <end position="2624"/>
    </location>
</feature>
<dbReference type="eggNOG" id="COG4886">
    <property type="taxonomic scope" value="Bacteria"/>
</dbReference>
<dbReference type="InterPro" id="IPR041033">
    <property type="entry name" value="SpaA_PFL_dom_1"/>
</dbReference>
<evidence type="ECO:0008006" key="11">
    <source>
        <dbReference type="Google" id="ProtNLM"/>
    </source>
</evidence>
<dbReference type="RefSeq" id="WP_016183569.1">
    <property type="nucleotide sequence ID" value="NZ_JXKI01000011.1"/>
</dbReference>
<feature type="domain" description="SD-repeat containing protein B" evidence="7">
    <location>
        <begin position="3367"/>
        <end position="3479"/>
    </location>
</feature>
<feature type="compositionally biased region" description="Basic and acidic residues" evidence="5">
    <location>
        <begin position="3883"/>
        <end position="3893"/>
    </location>
</feature>
<evidence type="ECO:0000259" key="7">
    <source>
        <dbReference type="Pfam" id="PF17210"/>
    </source>
</evidence>
<feature type="compositionally biased region" description="Pro residues" evidence="5">
    <location>
        <begin position="3490"/>
        <end position="3499"/>
    </location>
</feature>
<feature type="domain" description="SD-repeat containing protein B" evidence="7">
    <location>
        <begin position="3522"/>
        <end position="3627"/>
    </location>
</feature>
<feature type="compositionally biased region" description="Basic and acidic residues" evidence="5">
    <location>
        <begin position="3902"/>
        <end position="3915"/>
    </location>
</feature>
<gene>
    <name evidence="9" type="ORF">I568_02044</name>
</gene>
<feature type="domain" description="SpaA-like prealbumin fold" evidence="8">
    <location>
        <begin position="2212"/>
        <end position="2264"/>
    </location>
</feature>
<keyword evidence="4" id="KW-0732">Signal</keyword>
<dbReference type="Gene3D" id="3.80.10.10">
    <property type="entry name" value="Ribonuclease Inhibitor"/>
    <property type="match status" value="2"/>
</dbReference>
<dbReference type="Pfam" id="PF17802">
    <property type="entry name" value="SpaA"/>
    <property type="match status" value="5"/>
</dbReference>
<feature type="compositionally biased region" description="Basic and acidic residues" evidence="5">
    <location>
        <begin position="3931"/>
        <end position="3946"/>
    </location>
</feature>
<evidence type="ECO:0000259" key="8">
    <source>
        <dbReference type="Pfam" id="PF17802"/>
    </source>
</evidence>
<evidence type="ECO:0000256" key="6">
    <source>
        <dbReference type="SAM" id="Phobius"/>
    </source>
</evidence>
<dbReference type="InterPro" id="IPR026906">
    <property type="entry name" value="LRR_5"/>
</dbReference>
<feature type="transmembrane region" description="Helical" evidence="6">
    <location>
        <begin position="3837"/>
        <end position="3856"/>
    </location>
</feature>
<evidence type="ECO:0000256" key="4">
    <source>
        <dbReference type="ARBA" id="ARBA00022729"/>
    </source>
</evidence>
<feature type="compositionally biased region" description="Polar residues" evidence="5">
    <location>
        <begin position="3968"/>
        <end position="3978"/>
    </location>
</feature>
<feature type="region of interest" description="Disordered" evidence="5">
    <location>
        <begin position="3883"/>
        <end position="3978"/>
    </location>
</feature>
<comment type="caution">
    <text evidence="9">The sequence shown here is derived from an EMBL/GenBank/DDBJ whole genome shotgun (WGS) entry which is preliminary data.</text>
</comment>
<dbReference type="STRING" id="1121865.OMW_01430"/>
<dbReference type="InterPro" id="IPR033764">
    <property type="entry name" value="Sdr_B"/>
</dbReference>
<feature type="domain" description="SpaA-like prealbumin fold" evidence="8">
    <location>
        <begin position="2702"/>
        <end position="2767"/>
    </location>
</feature>
<keyword evidence="3" id="KW-0964">Secreted</keyword>
<evidence type="ECO:0000313" key="10">
    <source>
        <dbReference type="Proteomes" id="UP000014113"/>
    </source>
</evidence>
<evidence type="ECO:0000313" key="9">
    <source>
        <dbReference type="EMBL" id="EOW80344.1"/>
    </source>
</evidence>
<dbReference type="PANTHER" id="PTHR36108:SF13">
    <property type="entry name" value="COLOSSIN-B-RELATED"/>
    <property type="match status" value="1"/>
</dbReference>
<feature type="domain" description="SD-repeat containing protein B" evidence="7">
    <location>
        <begin position="3213"/>
        <end position="3319"/>
    </location>
</feature>
<organism evidence="9 10">
    <name type="scientific">Enterococcus columbae DSM 7374 = ATCC 51263</name>
    <dbReference type="NCBI Taxonomy" id="1121865"/>
    <lineage>
        <taxon>Bacteria</taxon>
        <taxon>Bacillati</taxon>
        <taxon>Bacillota</taxon>
        <taxon>Bacilli</taxon>
        <taxon>Lactobacillales</taxon>
        <taxon>Enterococcaceae</taxon>
        <taxon>Enterococcus</taxon>
    </lineage>
</organism>
<keyword evidence="6" id="KW-0812">Transmembrane</keyword>
<feature type="domain" description="SpaA-like prealbumin fold" evidence="8">
    <location>
        <begin position="2436"/>
        <end position="2515"/>
    </location>
</feature>
<dbReference type="Pfam" id="PF17210">
    <property type="entry name" value="SdrD_B"/>
    <property type="match status" value="5"/>
</dbReference>
<evidence type="ECO:0000256" key="5">
    <source>
        <dbReference type="SAM" id="MobiDB-lite"/>
    </source>
</evidence>
<accession>S1NHT7</accession>
<dbReference type="Pfam" id="PF13306">
    <property type="entry name" value="LRR_5"/>
    <property type="match status" value="2"/>
</dbReference>
<keyword evidence="10" id="KW-1185">Reference proteome</keyword>
<dbReference type="OrthoDB" id="1744455at2"/>
<dbReference type="Gene3D" id="2.60.40.10">
    <property type="entry name" value="Immunoglobulins"/>
    <property type="match status" value="11"/>
</dbReference>
<feature type="domain" description="SpaA-like prealbumin fold" evidence="8">
    <location>
        <begin position="2799"/>
        <end position="2875"/>
    </location>
</feature>
<feature type="domain" description="SD-repeat containing protein B" evidence="7">
    <location>
        <begin position="3067"/>
        <end position="3188"/>
    </location>
</feature>
<dbReference type="SUPFAM" id="SSF52058">
    <property type="entry name" value="L domain-like"/>
    <property type="match status" value="1"/>
</dbReference>
<keyword evidence="6" id="KW-0472">Membrane</keyword>
<dbReference type="InterPro" id="IPR013783">
    <property type="entry name" value="Ig-like_fold"/>
</dbReference>
<feature type="domain" description="SD-repeat containing protein B" evidence="7">
    <location>
        <begin position="3674"/>
        <end position="3782"/>
    </location>
</feature>
<proteinExistence type="inferred from homology"/>
<comment type="similarity">
    <text evidence="2">Belongs to the serine-aspartate repeat-containing protein (SDr) family.</text>
</comment>
<dbReference type="eggNOG" id="COG4932">
    <property type="taxonomic scope" value="Bacteria"/>
</dbReference>
<dbReference type="SUPFAM" id="SSF49478">
    <property type="entry name" value="Cna protein B-type domain"/>
    <property type="match status" value="1"/>
</dbReference>
<reference evidence="9 10" key="1">
    <citation type="submission" date="2013-03" db="EMBL/GenBank/DDBJ databases">
        <title>The Genome Sequence of Enterococcus columbae ATCC_51263 (PacBio/Illumina hybrid assembly).</title>
        <authorList>
            <consortium name="The Broad Institute Genomics Platform"/>
            <consortium name="The Broad Institute Genome Sequencing Center for Infectious Disease"/>
            <person name="Earl A."/>
            <person name="Russ C."/>
            <person name="Gilmore M."/>
            <person name="Surin D."/>
            <person name="Walker B."/>
            <person name="Young S."/>
            <person name="Zeng Q."/>
            <person name="Gargeya S."/>
            <person name="Fitzgerald M."/>
            <person name="Haas B."/>
            <person name="Abouelleil A."/>
            <person name="Allen A.W."/>
            <person name="Alvarado L."/>
            <person name="Arachchi H.M."/>
            <person name="Berlin A.M."/>
            <person name="Chapman S.B."/>
            <person name="Gainer-Dewar J."/>
            <person name="Goldberg J."/>
            <person name="Griggs A."/>
            <person name="Gujja S."/>
            <person name="Hansen M."/>
            <person name="Howarth C."/>
            <person name="Imamovic A."/>
            <person name="Ireland A."/>
            <person name="Larimer J."/>
            <person name="McCowan C."/>
            <person name="Murphy C."/>
            <person name="Pearson M."/>
            <person name="Poon T.W."/>
            <person name="Priest M."/>
            <person name="Roberts A."/>
            <person name="Saif S."/>
            <person name="Shea T."/>
            <person name="Sisk P."/>
            <person name="Sykes S."/>
            <person name="Wortman J."/>
            <person name="Nusbaum C."/>
            <person name="Birren B."/>
        </authorList>
    </citation>
    <scope>NUCLEOTIDE SEQUENCE [LARGE SCALE GENOMIC DNA]</scope>
    <source>
        <strain evidence="9 10">ATCC 51263</strain>
    </source>
</reference>
<evidence type="ECO:0000256" key="3">
    <source>
        <dbReference type="ARBA" id="ARBA00022525"/>
    </source>
</evidence>
<feature type="region of interest" description="Disordered" evidence="5">
    <location>
        <begin position="3481"/>
        <end position="3507"/>
    </location>
</feature>
<comment type="subcellular location">
    <subcellularLocation>
        <location evidence="1">Secreted</location>
    </subcellularLocation>
</comment>
<name>S1NHT7_9ENTE</name>
<protein>
    <recommendedName>
        <fullName evidence="11">Gram-positive cocci surface proteins LPxTG domain-containing protein</fullName>
    </recommendedName>
</protein>
<dbReference type="Proteomes" id="UP000014113">
    <property type="component" value="Unassembled WGS sequence"/>
</dbReference>
<dbReference type="SUPFAM" id="SSF117074">
    <property type="entry name" value="Hypothetical protein PA1324"/>
    <property type="match status" value="5"/>
</dbReference>
<evidence type="ECO:0000256" key="2">
    <source>
        <dbReference type="ARBA" id="ARBA00007257"/>
    </source>
</evidence>
<sequence length="3978" mass="442776">MRKWMKKFAVTLTILLVILGNYGLPIFSLVVQADDSISFTTEIIEDAQTHEQSVRIIGIEGNVEPSDHTLVIPEQIIVGETTYDVTEIGDQAFIGKHLTNVTFLGEKLRKIGNYAFADNQLTSLTLPDSLKEIGEYAFRDNELEHLALTHVTTLGKQAFANNKLKTIQLGEVTTIGDEVFTNNQLTIVEIGNAVTSFGTGVFGFNNRFVEVKTTNALIQNEVVANNGYGHVVNPVTVTVEFLKPDGTKLTEDQTIGSDFYDYNGVIMLGKENTYKPQPMLGYMPEQSEIKYTPDSTNYVLKVRYIEAKNPEITATKILSIRTDETFDEATLRTYFKATDYVNRDITNQLTLNPTSINGAAHAVGDKVAITATVTDAEGRTTSKEFQFNVADSLLNFVLGKIDPNGPDTIDNQWVLGDFAYEDLPNGKESGVSGIISDNKWNLLNQLDSGKLELQMILPHINPYNGKPVTTVVPNAFNTSQGKYHIARIDDYADNITTVGSAAFINYRLTNFTPDMLANLKRVGTAAFVLDASATQLSHNNIEEVNYPSTEPTAYFPNSGLTFPLDFPGRSFIYQPDASSTGLTVNLPNLKVLRDEIVTYRPEHSYTSINDMNIHPSSTKNYIYNYDTMTYLRKNMITVTPNTFSKIEKIIIDENIPELGMMRMTNTQEGQIPAFKIPDILTMNRLEYIDPTAFGGTINPNRTDKRVVIQTNNTNLQSGGHYVINPTDESIAATQLTEEDFIYDANNPKRVLGLSETGLKKLQIINDSSTLTAEEKVLRLPEHIEQVAVNAFANLNYPNLRAISGPKVKIVEERGFAGLFNAKRLSLDFPQVTSIDEDAFTFVAQGEIDQFHFPNLTDLYHHNFANMRFLHAIELPKLTHMYSAKSPLAYWYYGLKGDYDEFSKADVGSFAGSSFTTVVDKITFPSLEIIEGLHFLSGRNVEVGQPYFYAKELDFPKLKRIDLTKYENAKRNIYTTSDGWMGVFNQNFISRAVPYFGSKVERLNLSKDFEGIVWTSLDGQNQRDVYNVRLISPDPTATNQTFVFSPNKNSTGEYASINENVMPFPDSNDTNNSAPQPINYPNIYVNPRKVVIKYQTQSGQELAAPTQFYLTNYETQKTIKPKAIGGYMPVSGVEKSIVGTGEVSTDAKTFTVVDENTIHTLRAPDYFGTDTPTNLLHNIAESEVIYTYNVDNAPSVSGVELKLSNEQRKVSGSLQTVDTYLIGNAMLSTVQIDTTTVNLDRATIILNYNPEYIASVKVGTYGTVESYEVNQDSGVVTIELGKITSSTSITIPIQWQYKKYETPQNYEMSISAQLRGVIQGTNEVQRLAKDEPITLKGYYDQPNMYKVSPLNLTDYEYGLATSADDGMRAFGQYERIKKPDGEFIYRIAKADKVEFGYRVRSLDRNIAMTQITDTLPTYQYVDENGTTRQATAVFIAEENPGWQLSPDGQTVSYTKTNTNETTYLTIDKVEHKEILANALPKLYLHFPHLLFGSNVKNTAQLTLVPENQGISEPNIVVTDSITIYESILPKVWPFGGEIHYLKDNARKPWSYIDEQSNGRQAFFYDVAEDRKKEMPFVLQTTALNETLTLKNVTLTDYGLDERLYYSSVEVSTDGIIRPEFLKTSVVGVNDDASLESVTVVAYGDNGSTLMDPASDPILQRLSLPMTKGSKVVFDPQIAKQIKYIQIILPSDYAVNKHLLRFNVNTKLRNPDESQFDATPLSQKNVFHNESLLAGDVFNKATGAPVSSRNQSFSTVNKPYQSAWDKISGNFLWHDVAQILVRPYSPSVELIKTQTTSDAQNLAVTPGSAIDYTLSLHSKIGNQEYYISPVNFGYQFDQFELVDLLPVGLTIRGVELTEEFAKQKNATYQIVSNYANTGKDAIIFKADKVEFGLKEVAKIKTEVDVTVPDVQTLVNEAYLTFANNAYFGGNGKISMEGTRATPDGTYAREWVKVTRPIALVKNKEVIARKYIRNVINREMNSYGPWRTDVIDTDFVENSGVLGAEFEYRLAIINDTEGIKKNISIVDVLPFYQDKGIQELNINTGIREDRGSQFHNYLDTTRPITLQKGTTTLSPVSPMSYVITYDNRQPYSYDYTNIKDIQPVLDSITWSATANTNTKAIKIDGTQALTLNPGERLEIIIPMRAPSTQDTTQSIPLGGVAYNSFIRKDDSTLRYIEANKVGNQLNLLKKVTFTKRLKEGLQGSLIPANNDDLQATFEISNTDGTVKQIAKSDESGLVSFVVPVQYDYTIREISAPADYDLLDSEISIPSSRFHKEGGGYQDVALTSAEENSLINHKSYTGSLKINKRDANGNSLNGIRFIVEGQALSPSNPMQSVPYREELFTVNGQAALSDIPEGSYTLREVIDDSTTNFNQATGLPFDFTISSDPAIRNANEIGGISDNGKDFTLNLTNDRVHLLIQKLGVSQSSDLESVATLNDNFKEKLAGYEFQLEDVDGQTIGVVATDTNGVTKVDNLTVNKVYKITEIRTAISDSSMENSENKGYAYNNRAYYFRINASGKLEEVDNFAGENPRSFIQNILNFPNLKKTVKGSIEAIKTDDQGQPLVGVVFGLYRNEQLIEQAVTKMDETNTKAIVNFSNLMPGTYILRELKAPLGYIANQSERIIVIPEIKDAFSPKDNVTVTQNEQVVYYHQKETFINHKLKVHVYKGEMILSNVTLAVAQQAKEQNPTLIIQELANQYANVYLPLTGVEFKLFEQDGASWNVIGSYTTNEAGEIDLTSYPFDSNKSYQLIESKTLTDYRLDETPIFINLPVLSRQADFNGEINAYKNNQKILGRIIVSKYEKLADGTKQVLSGAIFDLYDNQGKLLKSATTGIDGNAVFDQLANGEYVVKERPMAGYKPNTTAKQVSINETTKLVSLIYDNEPEEFISISVQKKWLGQPRFKNISDPTDIKTIPISDIWLTVYLLEPVITDDGEEVYRYIYDEYDEEYIYLYLRERYNFSGTFRYIPKLNDSNNRNYIITEYEPYRSALGDEADIYAEVGYIGGKQFPVFRPENKSLHATGMDDTTTIYDDNDLEKIVARYRPMLTSDFVIGNVTDGFKIVNAFNNVVSVGDYVFIDKNNNHLQDADEKGLAGVKVTITNADGSNPTYYNNEGTQVTEPYTTTTNEQGYYRFINLNPGEYKIHFELTPEQVNRGYVLVDKGDGTNPTIDSNANSDGWTDVFNLQPNANKTANPMGDYLDNPTIDAGVRESTPLVSLGDYVFIDTNGNHLQDSTDQPLAGVSVQVLKADGSNPEWFNGTDFVTDPYITTTDATGHYQFTNLKPDTYKVQFTLTEAQSKLYAYVSPNVGDNDALDSDAAADHVNPSVGLTEAKAVSDLTIPQDTANAPNPLGLNNPTFDAGVTLRVDQLVSLGDKVFVDMDNNNTQTEGDLPLANMKVKVVNADGTSPTYAQNGRLVTQEYTTTTDEQGYYHFDQLVPGNYKVIFELTPEQQQIYRFVTPDVGGNDALDSDAKVVNPAISYVAETSAQEVQPTTSPPDSPTAPNPLGLTNPSFDAGVRLDAEQLVSLGDYVFIDVDGSQAQTASDQPLPNVSVEVRTADGQLPTYLKNGQLVTDVYTTTTDLNGRYQFNNLLPGSYKVYFTLNEEQKSKYQFIAPNVGGDKTKDSDATVIDPLRPERAVTAADVVNNDLTIRNRADNPFHLDNPDFDAGVAVINQLVSVGDYVFIDRDGSNTQTPGDRPLPNVTVSIVKVNPDGTTTDPTYMKNGELITAPYTTKTNQEGLYSFVDLVPGDYQVIFTLSDAQKQYYHYVTPEVGGAPSLDSDAHVDGENSAIGRSKVIHLVADPFVRNGDNNPLHLDNPTIDAGVVGPDYELPGAGKMELWFWYLASMSMLLIGLALFFGNRKRQLIAIQTMPVSTMTSKGFTNIRQDETQSDKMEMENQVAETTESLRHSTDQVRPSEEIVSDMPNVDAIGETVENRLHRSEKIVDSGKNKSSAADVEVDDPPPERPPQNKHPSSGPFSST</sequence>
<keyword evidence="6" id="KW-1133">Transmembrane helix</keyword>
<dbReference type="PANTHER" id="PTHR36108">
    <property type="entry name" value="COLOSSIN-B-RELATED"/>
    <property type="match status" value="1"/>
</dbReference>
<dbReference type="GO" id="GO:0005576">
    <property type="term" value="C:extracellular region"/>
    <property type="evidence" value="ECO:0007669"/>
    <property type="project" value="UniProtKB-SubCell"/>
</dbReference>
<dbReference type="EMBL" id="ASWJ01000009">
    <property type="protein sequence ID" value="EOW80344.1"/>
    <property type="molecule type" value="Genomic_DNA"/>
</dbReference>
<dbReference type="PATRIC" id="fig|1121865.3.peg.1393"/>
<dbReference type="InterPro" id="IPR032675">
    <property type="entry name" value="LRR_dom_sf"/>
</dbReference>